<name>A0A921E3M3_9HYPH</name>
<dbReference type="EMBL" id="DYYG01000038">
    <property type="protein sequence ID" value="HJE24720.1"/>
    <property type="molecule type" value="Genomic_DNA"/>
</dbReference>
<evidence type="ECO:0000313" key="3">
    <source>
        <dbReference type="Proteomes" id="UP000742631"/>
    </source>
</evidence>
<evidence type="ECO:0000313" key="2">
    <source>
        <dbReference type="EMBL" id="HJE24720.1"/>
    </source>
</evidence>
<feature type="signal peptide" evidence="1">
    <location>
        <begin position="1"/>
        <end position="20"/>
    </location>
</feature>
<gene>
    <name evidence="2" type="ORF">K8W01_13760</name>
</gene>
<dbReference type="AlphaFoldDB" id="A0A921E3M3"/>
<dbReference type="Proteomes" id="UP000742631">
    <property type="component" value="Unassembled WGS sequence"/>
</dbReference>
<comment type="caution">
    <text evidence="2">The sequence shown here is derived from an EMBL/GenBank/DDBJ whole genome shotgun (WGS) entry which is preliminary data.</text>
</comment>
<evidence type="ECO:0000256" key="1">
    <source>
        <dbReference type="SAM" id="SignalP"/>
    </source>
</evidence>
<feature type="chain" id="PRO_5037918736" description="Large exoprotein involved in heme utilization or adhesion" evidence="1">
    <location>
        <begin position="21"/>
        <end position="127"/>
    </location>
</feature>
<reference evidence="2" key="1">
    <citation type="journal article" date="2021" name="PeerJ">
        <title>Extensive microbial diversity within the chicken gut microbiome revealed by metagenomics and culture.</title>
        <authorList>
            <person name="Gilroy R."/>
            <person name="Ravi A."/>
            <person name="Getino M."/>
            <person name="Pursley I."/>
            <person name="Horton D.L."/>
            <person name="Alikhan N.F."/>
            <person name="Baker D."/>
            <person name="Gharbi K."/>
            <person name="Hall N."/>
            <person name="Watson M."/>
            <person name="Adriaenssens E.M."/>
            <person name="Foster-Nyarko E."/>
            <person name="Jarju S."/>
            <person name="Secka A."/>
            <person name="Antonio M."/>
            <person name="Oren A."/>
            <person name="Chaudhuri R.R."/>
            <person name="La Ragione R."/>
            <person name="Hildebrand F."/>
            <person name="Pallen M.J."/>
        </authorList>
    </citation>
    <scope>NUCLEOTIDE SEQUENCE</scope>
    <source>
        <strain evidence="2">316</strain>
    </source>
</reference>
<accession>A0A921E3M3</accession>
<proteinExistence type="predicted"/>
<protein>
    <recommendedName>
        <fullName evidence="4">Large exoprotein involved in heme utilization or adhesion</fullName>
    </recommendedName>
</protein>
<reference evidence="2" key="2">
    <citation type="submission" date="2021-09" db="EMBL/GenBank/DDBJ databases">
        <authorList>
            <person name="Gilroy R."/>
        </authorList>
    </citation>
    <scope>NUCLEOTIDE SEQUENCE</scope>
    <source>
        <strain evidence="2">316</strain>
    </source>
</reference>
<evidence type="ECO:0008006" key="4">
    <source>
        <dbReference type="Google" id="ProtNLM"/>
    </source>
</evidence>
<keyword evidence="1" id="KW-0732">Signal</keyword>
<sequence>MHKLALAAVFAAALVSPALAGDFDGTWSVQLVTESGLCDAQYSYTLAVRDGQVRPIVNAAAGSTHVTGRVERDGGVGLNVATAAANGTASGRLQARSGSGTWRVSGGLCSGRWTAARRNAFRTASAE</sequence>
<organism evidence="2 3">
    <name type="scientific">Methylorubrum populi</name>
    <dbReference type="NCBI Taxonomy" id="223967"/>
    <lineage>
        <taxon>Bacteria</taxon>
        <taxon>Pseudomonadati</taxon>
        <taxon>Pseudomonadota</taxon>
        <taxon>Alphaproteobacteria</taxon>
        <taxon>Hyphomicrobiales</taxon>
        <taxon>Methylobacteriaceae</taxon>
        <taxon>Methylorubrum</taxon>
    </lineage>
</organism>